<evidence type="ECO:0000313" key="2">
    <source>
        <dbReference type="Proteomes" id="UP000274920"/>
    </source>
</evidence>
<sequence>MQNIQEQYFVLTLPLQAEAWQKDILEKRFEIHRQIYNALLQKALTRYRQMAQTRAYRNLKEALSRTEDQRERKKLFKERDCLIEKYQLRKYDICRDTTKYRQYFKDHTDSPIVQNLANEVWQAIDSLIHGHAEQVHFKQPGQMKSLAGKTNRSSIKLRGECLVWKGLEIPVRKKKNSQYEEQALSQEIRFCRIKKTMIRGKDRYLLDVILKGQIPLKKIQASASAERSNENVSLVYRDGNVGLDIGFRKLAVVTEDTAAVYDLPEKDRGLEKKKRILIQYMERSRRSMNPDNYFPDGRIRPGSSGWNYSRNYRKAKLAYREICRKQSALQKQEQYRLAKEIISYGNQFFVENLDFAKLGRRKPNGAYMSGTAPGEFLRILEYKLSQQEKQLQWILPFLVKASGFNHHTGTYQKMPLKKSWRIVDGQKVEKNLYSAFLLSNLAEDMQSFDLERCAERFPKFLEAQGEKLQSMAS</sequence>
<proteinExistence type="predicted"/>
<keyword evidence="2" id="KW-1185">Reference proteome</keyword>
<protein>
    <recommendedName>
        <fullName evidence="3">Transposase</fullName>
    </recommendedName>
</protein>
<evidence type="ECO:0008006" key="3">
    <source>
        <dbReference type="Google" id="ProtNLM"/>
    </source>
</evidence>
<organism evidence="1 2">
    <name type="scientific">Schaedlerella arabinosiphila</name>
    <dbReference type="NCBI Taxonomy" id="2044587"/>
    <lineage>
        <taxon>Bacteria</taxon>
        <taxon>Bacillati</taxon>
        <taxon>Bacillota</taxon>
        <taxon>Clostridia</taxon>
        <taxon>Lachnospirales</taxon>
        <taxon>Lachnospiraceae</taxon>
        <taxon>Schaedlerella</taxon>
    </lineage>
</organism>
<name>A0A426DKY0_9FIRM</name>
<gene>
    <name evidence="1" type="ORF">EBB54_20180</name>
</gene>
<evidence type="ECO:0000313" key="1">
    <source>
        <dbReference type="EMBL" id="RRK33405.1"/>
    </source>
</evidence>
<dbReference type="RefSeq" id="WP_125128668.1">
    <property type="nucleotide sequence ID" value="NZ_RHJS01000002.1"/>
</dbReference>
<accession>A0A426DKY0</accession>
<dbReference type="Proteomes" id="UP000274920">
    <property type="component" value="Unassembled WGS sequence"/>
</dbReference>
<dbReference type="AlphaFoldDB" id="A0A426DKY0"/>
<dbReference type="EMBL" id="RHJS01000002">
    <property type="protein sequence ID" value="RRK33405.1"/>
    <property type="molecule type" value="Genomic_DNA"/>
</dbReference>
<comment type="caution">
    <text evidence="1">The sequence shown here is derived from an EMBL/GenBank/DDBJ whole genome shotgun (WGS) entry which is preliminary data.</text>
</comment>
<reference evidence="1" key="1">
    <citation type="submission" date="2018-10" db="EMBL/GenBank/DDBJ databases">
        <title>Schaedlerella arabinophila gen. nov. sp. nov., isolated from the mouse intestinal tract and comparative analysis with the genome of the closely related altered Schaedler flora strain ASF502.</title>
        <authorList>
            <person name="Miyake S."/>
            <person name="Soh M."/>
            <person name="Seedorf H."/>
        </authorList>
    </citation>
    <scope>NUCLEOTIDE SEQUENCE [LARGE SCALE GENOMIC DNA]</scope>
    <source>
        <strain evidence="1">DSM 106076</strain>
    </source>
</reference>